<evidence type="ECO:0000313" key="3">
    <source>
        <dbReference type="Proteomes" id="UP000245383"/>
    </source>
</evidence>
<dbReference type="STRING" id="133385.A0A2T9YY74"/>
<reference evidence="2 3" key="1">
    <citation type="journal article" date="2018" name="MBio">
        <title>Comparative Genomics Reveals the Core Gene Toolbox for the Fungus-Insect Symbiosis.</title>
        <authorList>
            <person name="Wang Y."/>
            <person name="Stata M."/>
            <person name="Wang W."/>
            <person name="Stajich J.E."/>
            <person name="White M.M."/>
            <person name="Moncalvo J.M."/>
        </authorList>
    </citation>
    <scope>NUCLEOTIDE SEQUENCE [LARGE SCALE GENOMIC DNA]</scope>
    <source>
        <strain evidence="2 3">SWE-8-4</strain>
    </source>
</reference>
<evidence type="ECO:0000256" key="1">
    <source>
        <dbReference type="SAM" id="MobiDB-lite"/>
    </source>
</evidence>
<feature type="compositionally biased region" description="Low complexity" evidence="1">
    <location>
        <begin position="117"/>
        <end position="127"/>
    </location>
</feature>
<dbReference type="Proteomes" id="UP000245383">
    <property type="component" value="Unassembled WGS sequence"/>
</dbReference>
<sequence length="453" mass="51504">MSYECCGEICLNLFRQHHDDFVHQKTWGYYFSKIIKSFRVNIVTLSQNRYPTPNDVCPYIPQSCRCAKQTNCTSGMGHFKVNIQPNNLELVSRQESNRPQCTIAQLDSLEQPVLLSTVESDSSSTTEDPQRETNSNTDNANVDICNMVSRSDKVNDRSADIVACNSNNPGSKKRQITTIRQQEMVSSNMETQRNSTIQQGFINWLAQNGSANNYTTIDLINYLAQIYTLKKLSINTLKAYKSAICQMFIDNSKEIDTLMIKSFFKSIEEMSIKSFVEFKIDILPIVSYFQRLGPTNLLSLKDLTEKTCWLLAVCGFMRASDMHRIDDVRTTLSDTSVCFVIFAPKEKRQGRPIERPCKIKAHNNKLMCPVDAYRIHKQKVANVPCTSPHVSNNNITINHLFRYIKDNSKPLSVDSISINIKSITKLIVTNGKQIPKARAIGATLAQMLEYRQT</sequence>
<dbReference type="OrthoDB" id="5583276at2759"/>
<name>A0A2T9YY74_9FUNG</name>
<comment type="caution">
    <text evidence="2">The sequence shown here is derived from an EMBL/GenBank/DDBJ whole genome shotgun (WGS) entry which is preliminary data.</text>
</comment>
<evidence type="ECO:0000313" key="2">
    <source>
        <dbReference type="EMBL" id="PVU97302.1"/>
    </source>
</evidence>
<organism evidence="2 3">
    <name type="scientific">Smittium simulii</name>
    <dbReference type="NCBI Taxonomy" id="133385"/>
    <lineage>
        <taxon>Eukaryota</taxon>
        <taxon>Fungi</taxon>
        <taxon>Fungi incertae sedis</taxon>
        <taxon>Zoopagomycota</taxon>
        <taxon>Kickxellomycotina</taxon>
        <taxon>Harpellomycetes</taxon>
        <taxon>Harpellales</taxon>
        <taxon>Legeriomycetaceae</taxon>
        <taxon>Smittium</taxon>
    </lineage>
</organism>
<keyword evidence="3" id="KW-1185">Reference proteome</keyword>
<accession>A0A2T9YY74</accession>
<feature type="region of interest" description="Disordered" evidence="1">
    <location>
        <begin position="117"/>
        <end position="140"/>
    </location>
</feature>
<proteinExistence type="predicted"/>
<dbReference type="EMBL" id="MBFR01000014">
    <property type="protein sequence ID" value="PVU97302.1"/>
    <property type="molecule type" value="Genomic_DNA"/>
</dbReference>
<protein>
    <submittedName>
        <fullName evidence="2">Uncharacterized protein</fullName>
    </submittedName>
</protein>
<dbReference type="AlphaFoldDB" id="A0A2T9YY74"/>
<gene>
    <name evidence="2" type="ORF">BB561_000653</name>
</gene>